<feature type="transmembrane region" description="Helical" evidence="11">
    <location>
        <begin position="577"/>
        <end position="606"/>
    </location>
</feature>
<comment type="subcellular location">
    <subcellularLocation>
        <location evidence="1">Cell inner membrane</location>
        <topology evidence="1">Multi-pass membrane protein</topology>
    </subcellularLocation>
</comment>
<dbReference type="InterPro" id="IPR003439">
    <property type="entry name" value="ABC_transporter-like_ATP-bd"/>
</dbReference>
<dbReference type="InterPro" id="IPR027417">
    <property type="entry name" value="P-loop_NTPase"/>
</dbReference>
<name>A0ABT0QVZ1_9MICO</name>
<evidence type="ECO:0000313" key="14">
    <source>
        <dbReference type="Proteomes" id="UP001203761"/>
    </source>
</evidence>
<feature type="region of interest" description="Disordered" evidence="10">
    <location>
        <begin position="242"/>
        <end position="261"/>
    </location>
</feature>
<keyword evidence="4" id="KW-0547">Nucleotide-binding</keyword>
<evidence type="ECO:0000256" key="8">
    <source>
        <dbReference type="ARBA" id="ARBA00038076"/>
    </source>
</evidence>
<keyword evidence="7 11" id="KW-0472">Membrane</keyword>
<comment type="similarity">
    <text evidence="9">Belongs to the ABC transporter superfamily. Macrolide exporter (TC 3.A.1.122) family.</text>
</comment>
<keyword evidence="5 13" id="KW-0067">ATP-binding</keyword>
<evidence type="ECO:0000256" key="4">
    <source>
        <dbReference type="ARBA" id="ARBA00022741"/>
    </source>
</evidence>
<dbReference type="SMART" id="SM00382">
    <property type="entry name" value="AAA"/>
    <property type="match status" value="1"/>
</dbReference>
<dbReference type="Pfam" id="PF12704">
    <property type="entry name" value="MacB_PCD"/>
    <property type="match status" value="1"/>
</dbReference>
<dbReference type="PROSITE" id="PS00211">
    <property type="entry name" value="ABC_TRANSPORTER_1"/>
    <property type="match status" value="1"/>
</dbReference>
<dbReference type="Pfam" id="PF00005">
    <property type="entry name" value="ABC_tran"/>
    <property type="match status" value="1"/>
</dbReference>
<dbReference type="RefSeq" id="WP_249735995.1">
    <property type="nucleotide sequence ID" value="NZ_JAKNCJ010000001.1"/>
</dbReference>
<comment type="caution">
    <text evidence="13">The sequence shown here is derived from an EMBL/GenBank/DDBJ whole genome shotgun (WGS) entry which is preliminary data.</text>
</comment>
<keyword evidence="14" id="KW-1185">Reference proteome</keyword>
<dbReference type="InterPro" id="IPR015854">
    <property type="entry name" value="ABC_transpr_LolD-like"/>
</dbReference>
<organism evidence="13 14">
    <name type="scientific">Brachybacterium equifaecis</name>
    <dbReference type="NCBI Taxonomy" id="2910770"/>
    <lineage>
        <taxon>Bacteria</taxon>
        <taxon>Bacillati</taxon>
        <taxon>Actinomycetota</taxon>
        <taxon>Actinomycetes</taxon>
        <taxon>Micrococcales</taxon>
        <taxon>Dermabacteraceae</taxon>
        <taxon>Brachybacterium</taxon>
    </lineage>
</organism>
<evidence type="ECO:0000256" key="6">
    <source>
        <dbReference type="ARBA" id="ARBA00022989"/>
    </source>
</evidence>
<dbReference type="Gene3D" id="3.40.50.300">
    <property type="entry name" value="P-loop containing nucleotide triphosphate hydrolases"/>
    <property type="match status" value="1"/>
</dbReference>
<dbReference type="InterPro" id="IPR025857">
    <property type="entry name" value="MacB_PCD"/>
</dbReference>
<feature type="domain" description="ABC transporter" evidence="12">
    <location>
        <begin position="4"/>
        <end position="241"/>
    </location>
</feature>
<dbReference type="InterPro" id="IPR003838">
    <property type="entry name" value="ABC3_permease_C"/>
</dbReference>
<dbReference type="InterPro" id="IPR003593">
    <property type="entry name" value="AAA+_ATPase"/>
</dbReference>
<evidence type="ECO:0000256" key="10">
    <source>
        <dbReference type="SAM" id="MobiDB-lite"/>
    </source>
</evidence>
<dbReference type="Pfam" id="PF02687">
    <property type="entry name" value="FtsX"/>
    <property type="match status" value="1"/>
</dbReference>
<feature type="transmembrane region" description="Helical" evidence="11">
    <location>
        <begin position="531"/>
        <end position="556"/>
    </location>
</feature>
<reference evidence="13" key="1">
    <citation type="submission" date="2022-02" db="EMBL/GenBank/DDBJ databases">
        <authorList>
            <person name="Lee M."/>
            <person name="Kim S.-J."/>
            <person name="Jung M.-Y."/>
        </authorList>
    </citation>
    <scope>NUCLEOTIDE SEQUENCE</scope>
    <source>
        <strain evidence="13">JHP9</strain>
    </source>
</reference>
<evidence type="ECO:0000256" key="11">
    <source>
        <dbReference type="SAM" id="Phobius"/>
    </source>
</evidence>
<keyword evidence="2" id="KW-1003">Cell membrane</keyword>
<accession>A0ABT0QVZ1</accession>
<evidence type="ECO:0000256" key="1">
    <source>
        <dbReference type="ARBA" id="ARBA00004429"/>
    </source>
</evidence>
<feature type="transmembrane region" description="Helical" evidence="11">
    <location>
        <begin position="618"/>
        <end position="639"/>
    </location>
</feature>
<dbReference type="PANTHER" id="PTHR24220:SF86">
    <property type="entry name" value="ABC TRANSPORTER ABCH.1"/>
    <property type="match status" value="1"/>
</dbReference>
<evidence type="ECO:0000313" key="13">
    <source>
        <dbReference type="EMBL" id="MCL6421832.1"/>
    </source>
</evidence>
<evidence type="ECO:0000256" key="3">
    <source>
        <dbReference type="ARBA" id="ARBA00022692"/>
    </source>
</evidence>
<evidence type="ECO:0000256" key="7">
    <source>
        <dbReference type="ARBA" id="ARBA00023136"/>
    </source>
</evidence>
<proteinExistence type="inferred from homology"/>
<dbReference type="SUPFAM" id="SSF52540">
    <property type="entry name" value="P-loop containing nucleoside triphosphate hydrolases"/>
    <property type="match status" value="1"/>
</dbReference>
<protein>
    <submittedName>
        <fullName evidence="13">ATP-binding cassette domain-containing protein</fullName>
    </submittedName>
</protein>
<dbReference type="PANTHER" id="PTHR24220">
    <property type="entry name" value="IMPORT ATP-BINDING PROTEIN"/>
    <property type="match status" value="1"/>
</dbReference>
<comment type="similarity">
    <text evidence="8">Belongs to the ABC-4 integral membrane protein family.</text>
</comment>
<sequence length="652" mass="67408">MPRIRLVGVAKSYPGPSPVHALRGIDLTIEQGELIAIEGPSGAGKSTLLNMLALLDLPTSGKILVGLDDPSAMRPRALAKLRSCTFGFIFQGFHLLDAHTVIENVTLAFRYRALPRARQLELAAAALEQVGLADRAEELARNLSGGQRQRVAIARAIAGGAPVLVADEPTGNLDSENSAAIIDLLTSIARTGRTVVIVTHSADVAAATDRRIVVRDGRIASDARVAGAPALAAEDEPTEVLSLASDGGEPSAHAAAARQEGHDSRLSLPDLLRDAWGTLASRPGKYAALVLVIALGVGLAVTTFGLTEAARAQVAQTFDATRNIQVDAALGDPRTSISEYAARSEQLAGVDLAGAVHITRSPAISAESGEAPAGTPLAAVTPDYLESVGATVRWQGQKREIADGEVLVGGSLAAELGLPPLFSGPRVRVNGTEAQVVGIIEESALAPELLRSVVGGASFPVADSPLLPPPVTAVPPEMAVHVRAVPGAAQQIAQQLPLALQPEDPSSVHVQAPPDPQTQRGSIEATVRASLLALSAVSILVAVISLMNSMSVSVLERSRELGLRRALGAQRSHLRRLVMVEAMLLGAAGGVCGLFLGLLAVLSVSISRGWVPIFDPVLAPIAVAAGIVVAALAGAVAAWRASRIQPVEALRL</sequence>
<keyword evidence="6 11" id="KW-1133">Transmembrane helix</keyword>
<evidence type="ECO:0000256" key="5">
    <source>
        <dbReference type="ARBA" id="ARBA00022840"/>
    </source>
</evidence>
<dbReference type="InterPro" id="IPR017871">
    <property type="entry name" value="ABC_transporter-like_CS"/>
</dbReference>
<evidence type="ECO:0000256" key="2">
    <source>
        <dbReference type="ARBA" id="ARBA00022475"/>
    </source>
</evidence>
<dbReference type="PROSITE" id="PS50893">
    <property type="entry name" value="ABC_TRANSPORTER_2"/>
    <property type="match status" value="1"/>
</dbReference>
<evidence type="ECO:0000259" key="12">
    <source>
        <dbReference type="PROSITE" id="PS50893"/>
    </source>
</evidence>
<dbReference type="EMBL" id="JAKNCJ010000001">
    <property type="protein sequence ID" value="MCL6421832.1"/>
    <property type="molecule type" value="Genomic_DNA"/>
</dbReference>
<evidence type="ECO:0000256" key="9">
    <source>
        <dbReference type="ARBA" id="ARBA00038388"/>
    </source>
</evidence>
<gene>
    <name evidence="13" type="ORF">Bequi_00280</name>
</gene>
<dbReference type="GO" id="GO:0005524">
    <property type="term" value="F:ATP binding"/>
    <property type="evidence" value="ECO:0007669"/>
    <property type="project" value="UniProtKB-KW"/>
</dbReference>
<keyword evidence="3 11" id="KW-0812">Transmembrane</keyword>
<dbReference type="Proteomes" id="UP001203761">
    <property type="component" value="Unassembled WGS sequence"/>
</dbReference>